<name>A0A1K2IR88_9FLAO</name>
<dbReference type="NCBIfam" id="TIGR04183">
    <property type="entry name" value="Por_Secre_tail"/>
    <property type="match status" value="1"/>
</dbReference>
<dbReference type="AlphaFoldDB" id="A0A1K2IR88"/>
<dbReference type="Proteomes" id="UP000182544">
    <property type="component" value="Unassembled WGS sequence"/>
</dbReference>
<evidence type="ECO:0000313" key="2">
    <source>
        <dbReference type="EMBL" id="SFZ94972.1"/>
    </source>
</evidence>
<dbReference type="InterPro" id="IPR026444">
    <property type="entry name" value="Secre_tail"/>
</dbReference>
<proteinExistence type="predicted"/>
<sequence length="648" mass="72131">MEKKYFICKILIFFNFINGYSQIVNKGILQISSSTNVYFEEEYINTVSGVHNNNGNLYLNSNFINNGKTSSLSGTTHFASSTNPEINISGLTNALNLYNLEINITALNTKGILVADNFELNVVNSINFVSGDMRLVGKSQLIQTHLGANINKVTSGKILVDQQRYSSAYKFNYWSSPVNNSGGFSLFGGKFDGTDSSVNAFRPQQILFNSGAHYNGTATVVDAGSNVITPLSINTNWLYKYFRGSGSYAGWVNINQNSVLNPGVGYTMKGTNTVSEKQNYVFYGEPNNGEYLLPISIGEESLLGNPYPCALDAKKFILDNLLILDALHFWIDGGSTSHMLSGHLGGYATRNLTGGIPPSILSPLISSGSVTTPKQFVPIGEGFFVEAYGTGSIVFNNSQRVFKTQTSSDEIFNKNTNEKKIQNQYIRIGHEDPEGFHRQLLLGFLPNSTADIKYNHGYDAIMKDAREDDLFFIIENDLDKKYAIQGLDSFVDTMEFPLGILIKELGNQQIMLDNVENFTHTVYLKDKYLNTTHNLSESSLNVNLSIGEHLDRFSIVFLTQNTLLINNNQIETIKVLYDGKENIIVANNKNLEIKNIIILNMLGQEILKLNKNINNQSKIIIPFNKDNGVYLVNIETDNSKITQKILKN</sequence>
<keyword evidence="3" id="KW-1185">Reference proteome</keyword>
<dbReference type="STRING" id="369401.SAMN05428642_1068"/>
<organism evidence="2 3">
    <name type="scientific">Flaviramulus basaltis</name>
    <dbReference type="NCBI Taxonomy" id="369401"/>
    <lineage>
        <taxon>Bacteria</taxon>
        <taxon>Pseudomonadati</taxon>
        <taxon>Bacteroidota</taxon>
        <taxon>Flavobacteriia</taxon>
        <taxon>Flavobacteriales</taxon>
        <taxon>Flavobacteriaceae</taxon>
        <taxon>Flaviramulus</taxon>
    </lineage>
</organism>
<dbReference type="OrthoDB" id="2582440at2"/>
<dbReference type="EMBL" id="FPKV01000006">
    <property type="protein sequence ID" value="SFZ94972.1"/>
    <property type="molecule type" value="Genomic_DNA"/>
</dbReference>
<gene>
    <name evidence="2" type="ORF">SAMN05428642_1068</name>
</gene>
<protein>
    <submittedName>
        <fullName evidence="2">Por secretion system C-terminal sorting domain-containing protein</fullName>
    </submittedName>
</protein>
<evidence type="ECO:0000313" key="3">
    <source>
        <dbReference type="Proteomes" id="UP000182544"/>
    </source>
</evidence>
<dbReference type="RefSeq" id="WP_072403651.1">
    <property type="nucleotide sequence ID" value="NZ_FPKV01000006.1"/>
</dbReference>
<accession>A0A1K2IR88</accession>
<keyword evidence="1" id="KW-0732">Signal</keyword>
<evidence type="ECO:0000256" key="1">
    <source>
        <dbReference type="ARBA" id="ARBA00022729"/>
    </source>
</evidence>
<reference evidence="2 3" key="1">
    <citation type="submission" date="2016-10" db="EMBL/GenBank/DDBJ databases">
        <authorList>
            <person name="de Groot N.N."/>
        </authorList>
    </citation>
    <scope>NUCLEOTIDE SEQUENCE [LARGE SCALE GENOMIC DNA]</scope>
    <source>
        <strain evidence="2 3">DSM 18180</strain>
    </source>
</reference>